<evidence type="ECO:0000313" key="2">
    <source>
        <dbReference type="Proteomes" id="UP000315888"/>
    </source>
</evidence>
<gene>
    <name evidence="1" type="ORF">FJU42_19890</name>
</gene>
<dbReference type="EMBL" id="VHGY01000086">
    <property type="protein sequence ID" value="TPU59922.1"/>
    <property type="molecule type" value="Genomic_DNA"/>
</dbReference>
<name>A0A380UX08_ACIBA</name>
<organism evidence="1 2">
    <name type="scientific">Acinetobacter baumannii</name>
    <dbReference type="NCBI Taxonomy" id="470"/>
    <lineage>
        <taxon>Bacteria</taxon>
        <taxon>Pseudomonadati</taxon>
        <taxon>Pseudomonadota</taxon>
        <taxon>Gammaproteobacteria</taxon>
        <taxon>Moraxellales</taxon>
        <taxon>Moraxellaceae</taxon>
        <taxon>Acinetobacter</taxon>
        <taxon>Acinetobacter calcoaceticus/baumannii complex</taxon>
    </lineage>
</organism>
<accession>A0A380UX08</accession>
<comment type="caution">
    <text evidence="1">The sequence shown here is derived from an EMBL/GenBank/DDBJ whole genome shotgun (WGS) entry which is preliminary data.</text>
</comment>
<dbReference type="AlphaFoldDB" id="A0A380UX08"/>
<reference evidence="1 2" key="1">
    <citation type="submission" date="2019-06" db="EMBL/GenBank/DDBJ databases">
        <title>A Diverse Panel of Clinical Acinetobacter baumannii for Research Use.</title>
        <authorList>
            <person name="Mcgann P."/>
            <person name="Snesrud E."/>
            <person name="Galac M.R."/>
        </authorList>
    </citation>
    <scope>NUCLEOTIDE SEQUENCE [LARGE SCALE GENOMIC DNA]</scope>
    <source>
        <strain evidence="1 2">MRSN14237</strain>
    </source>
</reference>
<protein>
    <submittedName>
        <fullName evidence="1">Uncharacterized protein</fullName>
    </submittedName>
</protein>
<sequence length="160" mass="18985">MNMPVQQHILQAVDWSKYSTEDWFRQFGAWINGDSERKQKFYKSMPTKKLTKKQRVELLARYLSDENFKESTYPKGISCQINDNEARAFQRIILDLRKYNSEVFQEWLDVIWCVYVDNNKLRKAAALFETSTIQIRQDLKCGLAFISGRYPNLKTDLLNI</sequence>
<dbReference type="Proteomes" id="UP000315888">
    <property type="component" value="Unassembled WGS sequence"/>
</dbReference>
<dbReference type="RefSeq" id="WP_002056387.1">
    <property type="nucleotide sequence ID" value="NZ_BHFY01000096.1"/>
</dbReference>
<evidence type="ECO:0000313" key="1">
    <source>
        <dbReference type="EMBL" id="TPU59922.1"/>
    </source>
</evidence>
<proteinExistence type="predicted"/>